<name>A0ABS6L519_9GAMM</name>
<sequence>MGDSRLRVMELLAWLRKGRLCVLLAWLAFFGSFHLQAAEPRQMPSDQEKARTVFIFHQPVVMLQATFGLSTPEERVLRIRNTLRSLNGEDIRHPVQILSVQRYGQQGRLFVINGKPLMLLSESDLDEGDDLTLDQAAQRVLARFNTQRTSLAEQYSSSYLAIATLKVVAGTAVLILLYYAAFTSWAKVKAYFTARILLKKGWIPYRWRSLLGAVEVHLYAILIIFLSIVAFYLWLSWLFRLYPWTRIWGESLGDWSVDVVQKIALAIVSAFPGLMIVAIIFLITAFILKLLKILLKRVETRKTQVPGLHPETVGATRKLISVMVWLFALSAAYPFLPGANSLAFKGVSVFFGLMLTLGSAGVMNHAMSGLVLIYSRALRKGDVIRIGDNEGLVSEIGMLATKIITRESYVVTVPNAVVVSGKITNLSAQNPGGGVNLTTRVTIGYDTPWRQVHAMLELAASRTQGIDLQHKPLVRQLSLMDWYIAYELQVHLRPGESLATVRSELHSHIQDVFNEFNVQIMSPNFVNQPETAVMVTQDNWFAAPASPPDNPK</sequence>
<protein>
    <recommendedName>
        <fullName evidence="1">Small-conductance mechanosensitive channel</fullName>
    </recommendedName>
</protein>
<accession>A0ABS6L519</accession>
<dbReference type="Pfam" id="PF00924">
    <property type="entry name" value="MS_channel_2nd"/>
    <property type="match status" value="1"/>
</dbReference>
<evidence type="ECO:0000259" key="2">
    <source>
        <dbReference type="Pfam" id="PF00924"/>
    </source>
</evidence>
<proteinExistence type="inferred from homology"/>
<keyword evidence="1" id="KW-0812">Transmembrane</keyword>
<evidence type="ECO:0000259" key="3">
    <source>
        <dbReference type="Pfam" id="PF21082"/>
    </source>
</evidence>
<keyword evidence="1" id="KW-1133">Transmembrane helix</keyword>
<comment type="similarity">
    <text evidence="1">Belongs to the MscS (TC 1.A.23) family.</text>
</comment>
<keyword evidence="1" id="KW-0997">Cell inner membrane</keyword>
<dbReference type="Proteomes" id="UP000699865">
    <property type="component" value="Unassembled WGS sequence"/>
</dbReference>
<keyword evidence="1" id="KW-1003">Cell membrane</keyword>
<dbReference type="InterPro" id="IPR045275">
    <property type="entry name" value="MscS_archaea/bacteria_type"/>
</dbReference>
<evidence type="ECO:0000313" key="4">
    <source>
        <dbReference type="EMBL" id="MBU9836537.1"/>
    </source>
</evidence>
<dbReference type="InterPro" id="IPR049278">
    <property type="entry name" value="MS_channel_C"/>
</dbReference>
<keyword evidence="5" id="KW-1185">Reference proteome</keyword>
<feature type="domain" description="Mechanosensitive ion channel MscS" evidence="2">
    <location>
        <begin position="367"/>
        <end position="427"/>
    </location>
</feature>
<dbReference type="EMBL" id="JAFMOU010000070">
    <property type="protein sequence ID" value="MBU9836537.1"/>
    <property type="molecule type" value="Genomic_DNA"/>
</dbReference>
<organism evidence="4 5">
    <name type="scientific">Rahnella perminowiae</name>
    <dbReference type="NCBI Taxonomy" id="2816244"/>
    <lineage>
        <taxon>Bacteria</taxon>
        <taxon>Pseudomonadati</taxon>
        <taxon>Pseudomonadota</taxon>
        <taxon>Gammaproteobacteria</taxon>
        <taxon>Enterobacterales</taxon>
        <taxon>Yersiniaceae</taxon>
        <taxon>Rahnella</taxon>
    </lineage>
</organism>
<evidence type="ECO:0000313" key="5">
    <source>
        <dbReference type="Proteomes" id="UP000699865"/>
    </source>
</evidence>
<dbReference type="Pfam" id="PF21082">
    <property type="entry name" value="MS_channel_3rd"/>
    <property type="match status" value="1"/>
</dbReference>
<feature type="transmembrane region" description="Helical" evidence="1">
    <location>
        <begin position="319"/>
        <end position="336"/>
    </location>
</feature>
<dbReference type="PANTHER" id="PTHR30221">
    <property type="entry name" value="SMALL-CONDUCTANCE MECHANOSENSITIVE CHANNEL"/>
    <property type="match status" value="1"/>
</dbReference>
<feature type="transmembrane region" description="Helical" evidence="1">
    <location>
        <begin position="159"/>
        <end position="181"/>
    </location>
</feature>
<dbReference type="PANTHER" id="PTHR30221:SF18">
    <property type="entry name" value="SLL0590 PROTEIN"/>
    <property type="match status" value="1"/>
</dbReference>
<comment type="function">
    <text evidence="1">Mechanosensitive channel that participates in the regulation of osmotic pressure changes within the cell, opening in response to stretch forces in the membrane lipid bilayer, without the need for other proteins. Contributes to normal resistance to hypoosmotic shock. Forms an ion channel of 1.0 nanosiemens conductance with a slight preference for anions.</text>
</comment>
<comment type="caution">
    <text evidence="1">Lacks conserved residue(s) required for the propagation of feature annotation.</text>
</comment>
<keyword evidence="1" id="KW-0472">Membrane</keyword>
<keyword evidence="1" id="KW-0813">Transport</keyword>
<keyword evidence="1" id="KW-0407">Ion channel</keyword>
<evidence type="ECO:0000256" key="1">
    <source>
        <dbReference type="RuleBase" id="RU369025"/>
    </source>
</evidence>
<reference evidence="4 5" key="1">
    <citation type="submission" date="2021-03" db="EMBL/GenBank/DDBJ databases">
        <title>Five novel Rahnella species.</title>
        <authorList>
            <person name="Brady C."/>
            <person name="Asselin J."/>
            <person name="Beer S."/>
            <person name="Bruberg M.B."/>
            <person name="Crampton B."/>
            <person name="Venter S."/>
            <person name="Arnold D."/>
            <person name="Denman S."/>
        </authorList>
    </citation>
    <scope>NUCLEOTIDE SEQUENCE [LARGE SCALE GENOMIC DNA]</scope>
    <source>
        <strain evidence="4 5">L72c</strain>
    </source>
</reference>
<comment type="subcellular location">
    <subcellularLocation>
        <location evidence="1">Cell inner membrane</location>
        <topology evidence="1">Multi-pass membrane protein</topology>
    </subcellularLocation>
</comment>
<feature type="transmembrane region" description="Helical" evidence="1">
    <location>
        <begin position="348"/>
        <end position="375"/>
    </location>
</feature>
<gene>
    <name evidence="4" type="ORF">J1786_17170</name>
</gene>
<keyword evidence="1" id="KW-0406">Ion transport</keyword>
<dbReference type="InterPro" id="IPR006685">
    <property type="entry name" value="MscS_channel_2nd"/>
</dbReference>
<feature type="transmembrane region" description="Helical" evidence="1">
    <location>
        <begin position="216"/>
        <end position="239"/>
    </location>
</feature>
<comment type="caution">
    <text evidence="4">The sequence shown here is derived from an EMBL/GenBank/DDBJ whole genome shotgun (WGS) entry which is preliminary data.</text>
</comment>
<feature type="domain" description="Mechanosensitive ion channel MscS C-terminal" evidence="3">
    <location>
        <begin position="438"/>
        <end position="520"/>
    </location>
</feature>
<feature type="transmembrane region" description="Helical" evidence="1">
    <location>
        <begin position="259"/>
        <end position="288"/>
    </location>
</feature>
<comment type="subunit">
    <text evidence="1">Homoheptamer.</text>
</comment>